<dbReference type="InterPro" id="IPR016483">
    <property type="entry name" value="UCP006404_Pept_M50_CBS"/>
</dbReference>
<feature type="transmembrane region" description="Helical" evidence="14">
    <location>
        <begin position="196"/>
        <end position="227"/>
    </location>
</feature>
<sequence>MNSGIRLGRIFGIEITLDYSWFLIFALITFALSFSLFPQLVPGLSTGAYVLIGFITSILFFASVLFHEIMHSVVAIRNGIQVSGIRLLIFGGVSQLSEEPDTPSVEFKMALAGPLSSLVLGMAFLGSSVLSRRFGLPATVTAPAFYLGYINVLLGVFNLLPGFPLDGGRVLRSIIWYFTGNLRRSTSIAATLGRGIAYTMIFIGIAGPFFTNNLSLIWFILLGWYLLRAAQAEYQQVLYHEALENVKVSEIMTPDPETVSPDVSVQGLVEEHFLKHNWVAYPVVENGTVQGMVTLKSVQNLPRSEWNTTRVGAIMRPLSSDIVTQPDAEVLDILQKLVTKAEGRMVVVQDGRLVGILTGTDVTRATIRRLHLKEQMGRPAA</sequence>
<comment type="similarity">
    <text evidence="2 14">Belongs to the peptidase M50B family.</text>
</comment>
<dbReference type="RefSeq" id="WP_286977038.1">
    <property type="nucleotide sequence ID" value="NZ_PEXG01000059.1"/>
</dbReference>
<keyword evidence="3 14" id="KW-1003">Cell membrane</keyword>
<keyword evidence="12 17" id="KW-0129">CBS domain</keyword>
<protein>
    <recommendedName>
        <fullName evidence="14">Zinc metalloprotease</fullName>
    </recommendedName>
</protein>
<reference evidence="20" key="1">
    <citation type="submission" date="2017-09" db="EMBL/GenBank/DDBJ databases">
        <title>Depth-based differentiation of microbial function through sediment-hosted aquifers and enrichment of novel symbionts in the deep terrestrial subsurface.</title>
        <authorList>
            <person name="Probst A.J."/>
            <person name="Ladd B."/>
            <person name="Jarett J.K."/>
            <person name="Geller-Mcgrath D.E."/>
            <person name="Sieber C.M.K."/>
            <person name="Emerson J.B."/>
            <person name="Anantharaman K."/>
            <person name="Thomas B.C."/>
            <person name="Malmstrom R."/>
            <person name="Stieglmeier M."/>
            <person name="Klingl A."/>
            <person name="Woyke T."/>
            <person name="Ryan C.M."/>
            <person name="Banfield J.F."/>
        </authorList>
    </citation>
    <scope>NUCLEOTIDE SEQUENCE [LARGE SCALE GENOMIC DNA]</scope>
</reference>
<dbReference type="PANTHER" id="PTHR39188:SF3">
    <property type="entry name" value="STAGE IV SPORULATION PROTEIN FB"/>
    <property type="match status" value="1"/>
</dbReference>
<evidence type="ECO:0000256" key="15">
    <source>
        <dbReference type="PIRSR" id="PIRSR006404-1"/>
    </source>
</evidence>
<feature type="active site" evidence="15">
    <location>
        <position position="68"/>
    </location>
</feature>
<dbReference type="GO" id="GO:0005886">
    <property type="term" value="C:plasma membrane"/>
    <property type="evidence" value="ECO:0007669"/>
    <property type="project" value="UniProtKB-SubCell"/>
</dbReference>
<accession>A0A2M7T711</accession>
<dbReference type="PANTHER" id="PTHR39188">
    <property type="entry name" value="MEMBRANE-ASSOCIATED ZINC METALLOPROTEASE M50B"/>
    <property type="match status" value="1"/>
</dbReference>
<feature type="transmembrane region" description="Helical" evidence="14">
    <location>
        <begin position="143"/>
        <end position="163"/>
    </location>
</feature>
<keyword evidence="10 14" id="KW-1133">Transmembrane helix</keyword>
<dbReference type="Gene3D" id="3.10.580.10">
    <property type="entry name" value="CBS-domain"/>
    <property type="match status" value="2"/>
</dbReference>
<dbReference type="PIRSF" id="PIRSF006404">
    <property type="entry name" value="UCP006404_Pept_M50_CBS"/>
    <property type="match status" value="1"/>
</dbReference>
<dbReference type="GO" id="GO:0008237">
    <property type="term" value="F:metallopeptidase activity"/>
    <property type="evidence" value="ECO:0007669"/>
    <property type="project" value="UniProtKB-UniRule"/>
</dbReference>
<evidence type="ECO:0000256" key="12">
    <source>
        <dbReference type="ARBA" id="ARBA00023122"/>
    </source>
</evidence>
<feature type="domain" description="CBS" evidence="18">
    <location>
        <begin position="315"/>
        <end position="374"/>
    </location>
</feature>
<keyword evidence="13 14" id="KW-0472">Membrane</keyword>
<evidence type="ECO:0000256" key="6">
    <source>
        <dbReference type="ARBA" id="ARBA00022723"/>
    </source>
</evidence>
<feature type="transmembrane region" description="Helical" evidence="14">
    <location>
        <begin position="21"/>
        <end position="41"/>
    </location>
</feature>
<feature type="domain" description="CBS" evidence="18">
    <location>
        <begin position="252"/>
        <end position="309"/>
    </location>
</feature>
<feature type="binding site" evidence="16">
    <location>
        <position position="166"/>
    </location>
    <ligand>
        <name>Zn(2+)</name>
        <dbReference type="ChEBI" id="CHEBI:29105"/>
        <note>catalytic</note>
    </ligand>
</feature>
<evidence type="ECO:0000256" key="4">
    <source>
        <dbReference type="ARBA" id="ARBA00022670"/>
    </source>
</evidence>
<evidence type="ECO:0000259" key="18">
    <source>
        <dbReference type="PROSITE" id="PS51371"/>
    </source>
</evidence>
<dbReference type="AlphaFoldDB" id="A0A2M7T711"/>
<keyword evidence="9 14" id="KW-0862">Zinc</keyword>
<feature type="transmembrane region" description="Helical" evidence="14">
    <location>
        <begin position="109"/>
        <end position="131"/>
    </location>
</feature>
<dbReference type="CDD" id="cd06164">
    <property type="entry name" value="S2P-M50_SpoIVFB_CBS"/>
    <property type="match status" value="1"/>
</dbReference>
<dbReference type="Pfam" id="PF00571">
    <property type="entry name" value="CBS"/>
    <property type="match status" value="2"/>
</dbReference>
<evidence type="ECO:0000256" key="8">
    <source>
        <dbReference type="ARBA" id="ARBA00022801"/>
    </source>
</evidence>
<evidence type="ECO:0000256" key="9">
    <source>
        <dbReference type="ARBA" id="ARBA00022833"/>
    </source>
</evidence>
<evidence type="ECO:0000313" key="19">
    <source>
        <dbReference type="EMBL" id="PIZ37311.1"/>
    </source>
</evidence>
<keyword evidence="5 14" id="KW-0812">Transmembrane</keyword>
<keyword evidence="8 14" id="KW-0378">Hydrolase</keyword>
<proteinExistence type="inferred from homology"/>
<evidence type="ECO:0000256" key="5">
    <source>
        <dbReference type="ARBA" id="ARBA00022692"/>
    </source>
</evidence>
<keyword evidence="11 14" id="KW-0482">Metalloprotease</keyword>
<evidence type="ECO:0000256" key="10">
    <source>
        <dbReference type="ARBA" id="ARBA00022989"/>
    </source>
</evidence>
<comment type="cofactor">
    <cofactor evidence="14 16">
        <name>Zn(2+)</name>
        <dbReference type="ChEBI" id="CHEBI:29105"/>
    </cofactor>
    <text evidence="14 16">Binds 1 zinc ion per subunit.</text>
</comment>
<evidence type="ECO:0000256" key="2">
    <source>
        <dbReference type="ARBA" id="ARBA00007931"/>
    </source>
</evidence>
<dbReference type="Pfam" id="PF02163">
    <property type="entry name" value="Peptidase_M50"/>
    <property type="match status" value="2"/>
</dbReference>
<name>A0A2M7T711_9ACTN</name>
<dbReference type="GO" id="GO:0006508">
    <property type="term" value="P:proteolysis"/>
    <property type="evidence" value="ECO:0007669"/>
    <property type="project" value="UniProtKB-KW"/>
</dbReference>
<dbReference type="SUPFAM" id="SSF54631">
    <property type="entry name" value="CBS-domain pair"/>
    <property type="match status" value="1"/>
</dbReference>
<gene>
    <name evidence="19" type="ORF">COY37_07395</name>
</gene>
<dbReference type="InterPro" id="IPR000644">
    <property type="entry name" value="CBS_dom"/>
</dbReference>
<evidence type="ECO:0000256" key="11">
    <source>
        <dbReference type="ARBA" id="ARBA00023049"/>
    </source>
</evidence>
<evidence type="ECO:0000256" key="1">
    <source>
        <dbReference type="ARBA" id="ARBA00004651"/>
    </source>
</evidence>
<evidence type="ECO:0000256" key="16">
    <source>
        <dbReference type="PIRSR" id="PIRSR006404-2"/>
    </source>
</evidence>
<evidence type="ECO:0000256" key="17">
    <source>
        <dbReference type="PROSITE-ProRule" id="PRU00703"/>
    </source>
</evidence>
<dbReference type="PROSITE" id="PS51371">
    <property type="entry name" value="CBS"/>
    <property type="match status" value="2"/>
</dbReference>
<evidence type="ECO:0000256" key="14">
    <source>
        <dbReference type="PIRNR" id="PIRNR006404"/>
    </source>
</evidence>
<dbReference type="GO" id="GO:0046872">
    <property type="term" value="F:metal ion binding"/>
    <property type="evidence" value="ECO:0007669"/>
    <property type="project" value="UniProtKB-UniRule"/>
</dbReference>
<evidence type="ECO:0000256" key="7">
    <source>
        <dbReference type="ARBA" id="ARBA00022737"/>
    </source>
</evidence>
<dbReference type="InterPro" id="IPR008915">
    <property type="entry name" value="Peptidase_M50"/>
</dbReference>
<evidence type="ECO:0000256" key="3">
    <source>
        <dbReference type="ARBA" id="ARBA00022475"/>
    </source>
</evidence>
<comment type="caution">
    <text evidence="19">The sequence shown here is derived from an EMBL/GenBank/DDBJ whole genome shotgun (WGS) entry which is preliminary data.</text>
</comment>
<organism evidence="19 20">
    <name type="scientific">Candidatus Aquicultor secundus</name>
    <dbReference type="NCBI Taxonomy" id="1973895"/>
    <lineage>
        <taxon>Bacteria</taxon>
        <taxon>Bacillati</taxon>
        <taxon>Actinomycetota</taxon>
        <taxon>Candidatus Aquicultoria</taxon>
        <taxon>Candidatus Aquicultorales</taxon>
        <taxon>Candidatus Aquicultoraceae</taxon>
        <taxon>Candidatus Aquicultor</taxon>
    </lineage>
</organism>
<feature type="binding site" evidence="16">
    <location>
        <position position="71"/>
    </location>
    <ligand>
        <name>Zn(2+)</name>
        <dbReference type="ChEBI" id="CHEBI:29105"/>
        <note>catalytic</note>
    </ligand>
</feature>
<evidence type="ECO:0000256" key="13">
    <source>
        <dbReference type="ARBA" id="ARBA00023136"/>
    </source>
</evidence>
<keyword evidence="4 14" id="KW-0645">Protease</keyword>
<feature type="transmembrane region" description="Helical" evidence="14">
    <location>
        <begin position="47"/>
        <end position="66"/>
    </location>
</feature>
<feature type="transmembrane region" description="Helical" evidence="14">
    <location>
        <begin position="78"/>
        <end position="97"/>
    </location>
</feature>
<keyword evidence="7" id="KW-0677">Repeat</keyword>
<comment type="subcellular location">
    <subcellularLocation>
        <location evidence="1 14">Cell membrane</location>
        <topology evidence="1 14">Multi-pass membrane protein</topology>
    </subcellularLocation>
</comment>
<keyword evidence="6 14" id="KW-0479">Metal-binding</keyword>
<dbReference type="SMART" id="SM00116">
    <property type="entry name" value="CBS"/>
    <property type="match status" value="2"/>
</dbReference>
<dbReference type="EMBL" id="PFNG01000176">
    <property type="protein sequence ID" value="PIZ37311.1"/>
    <property type="molecule type" value="Genomic_DNA"/>
</dbReference>
<feature type="binding site" evidence="16">
    <location>
        <position position="67"/>
    </location>
    <ligand>
        <name>Zn(2+)</name>
        <dbReference type="ChEBI" id="CHEBI:29105"/>
        <note>catalytic</note>
    </ligand>
</feature>
<dbReference type="InterPro" id="IPR046342">
    <property type="entry name" value="CBS_dom_sf"/>
</dbReference>
<dbReference type="Proteomes" id="UP000230956">
    <property type="component" value="Unassembled WGS sequence"/>
</dbReference>
<evidence type="ECO:0000313" key="20">
    <source>
        <dbReference type="Proteomes" id="UP000230956"/>
    </source>
</evidence>